<evidence type="ECO:0000313" key="3">
    <source>
        <dbReference type="Proteomes" id="UP000237968"/>
    </source>
</evidence>
<feature type="signal peptide" evidence="1">
    <location>
        <begin position="1"/>
        <end position="22"/>
    </location>
</feature>
<dbReference type="PROSITE" id="PS51257">
    <property type="entry name" value="PROKAR_LIPOPROTEIN"/>
    <property type="match status" value="1"/>
</dbReference>
<dbReference type="Proteomes" id="UP000237968">
    <property type="component" value="Unassembled WGS sequence"/>
</dbReference>
<proteinExistence type="predicted"/>
<organism evidence="2 3">
    <name type="scientific">Enhygromyxa salina</name>
    <dbReference type="NCBI Taxonomy" id="215803"/>
    <lineage>
        <taxon>Bacteria</taxon>
        <taxon>Pseudomonadati</taxon>
        <taxon>Myxococcota</taxon>
        <taxon>Polyangia</taxon>
        <taxon>Nannocystales</taxon>
        <taxon>Nannocystaceae</taxon>
        <taxon>Enhygromyxa</taxon>
    </lineage>
</organism>
<dbReference type="EMBL" id="PVNK01000180">
    <property type="protein sequence ID" value="PRP94045.1"/>
    <property type="molecule type" value="Genomic_DNA"/>
</dbReference>
<reference evidence="2 3" key="1">
    <citation type="submission" date="2018-03" db="EMBL/GenBank/DDBJ databases">
        <title>Draft Genome Sequences of the Obligatory Marine Myxobacteria Enhygromyxa salina SWB005.</title>
        <authorList>
            <person name="Poehlein A."/>
            <person name="Moghaddam J.A."/>
            <person name="Harms H."/>
            <person name="Alanjari M."/>
            <person name="Koenig G.M."/>
            <person name="Daniel R."/>
            <person name="Schaeberle T.F."/>
        </authorList>
    </citation>
    <scope>NUCLEOTIDE SEQUENCE [LARGE SCALE GENOMIC DNA]</scope>
    <source>
        <strain evidence="2 3">SWB005</strain>
    </source>
</reference>
<evidence type="ECO:0000313" key="2">
    <source>
        <dbReference type="EMBL" id="PRP94045.1"/>
    </source>
</evidence>
<comment type="caution">
    <text evidence="2">The sequence shown here is derived from an EMBL/GenBank/DDBJ whole genome shotgun (WGS) entry which is preliminary data.</text>
</comment>
<keyword evidence="1" id="KW-0732">Signal</keyword>
<accession>A0A2S9XMG7</accession>
<feature type="chain" id="PRO_5015481616" description="Lipoprotein" evidence="1">
    <location>
        <begin position="23"/>
        <end position="121"/>
    </location>
</feature>
<keyword evidence="3" id="KW-1185">Reference proteome</keyword>
<evidence type="ECO:0000256" key="1">
    <source>
        <dbReference type="SAM" id="SignalP"/>
    </source>
</evidence>
<sequence>MRRMMALLVSSVLLASCGARQANDGDDIADGMPEWSPCAMKDEVQTCAELCATQGMQCVANGCPAEPEFCDPEPCDMATQVLALDAEAVCADPSSGAFVATTCEAPIDWLFSNTVRCCCAE</sequence>
<name>A0A2S9XMG7_9BACT</name>
<protein>
    <recommendedName>
        <fullName evidence="4">Lipoprotein</fullName>
    </recommendedName>
</protein>
<evidence type="ECO:0008006" key="4">
    <source>
        <dbReference type="Google" id="ProtNLM"/>
    </source>
</evidence>
<gene>
    <name evidence="2" type="ORF">ENSA5_41570</name>
</gene>
<dbReference type="AlphaFoldDB" id="A0A2S9XMG7"/>